<evidence type="ECO:0000313" key="5">
    <source>
        <dbReference type="Proteomes" id="UP001589793"/>
    </source>
</evidence>
<proteinExistence type="predicted"/>
<keyword evidence="5" id="KW-1185">Reference proteome</keyword>
<keyword evidence="1 2" id="KW-0238">DNA-binding</keyword>
<reference evidence="4 5" key="1">
    <citation type="submission" date="2024-09" db="EMBL/GenBank/DDBJ databases">
        <authorList>
            <person name="Sun Q."/>
            <person name="Mori K."/>
        </authorList>
    </citation>
    <scope>NUCLEOTIDE SEQUENCE [LARGE SCALE GENOMIC DNA]</scope>
    <source>
        <strain evidence="4 5">CICC 10874</strain>
    </source>
</reference>
<evidence type="ECO:0000313" key="4">
    <source>
        <dbReference type="EMBL" id="MFC0674534.1"/>
    </source>
</evidence>
<protein>
    <submittedName>
        <fullName evidence="4">TetR/AcrR family transcriptional regulator</fullName>
    </submittedName>
</protein>
<feature type="domain" description="HTH tetR-type" evidence="3">
    <location>
        <begin position="2"/>
        <end position="63"/>
    </location>
</feature>
<dbReference type="PROSITE" id="PS50977">
    <property type="entry name" value="HTH_TETR_2"/>
    <property type="match status" value="1"/>
</dbReference>
<dbReference type="SUPFAM" id="SSF46689">
    <property type="entry name" value="Homeodomain-like"/>
    <property type="match status" value="1"/>
</dbReference>
<evidence type="ECO:0000259" key="3">
    <source>
        <dbReference type="PROSITE" id="PS50977"/>
    </source>
</evidence>
<evidence type="ECO:0000256" key="2">
    <source>
        <dbReference type="PROSITE-ProRule" id="PRU00335"/>
    </source>
</evidence>
<organism evidence="4 5">
    <name type="scientific">Brachybacterium hainanense</name>
    <dbReference type="NCBI Taxonomy" id="1541174"/>
    <lineage>
        <taxon>Bacteria</taxon>
        <taxon>Bacillati</taxon>
        <taxon>Actinomycetota</taxon>
        <taxon>Actinomycetes</taxon>
        <taxon>Micrococcales</taxon>
        <taxon>Dermabacteraceae</taxon>
        <taxon>Brachybacterium</taxon>
    </lineage>
</organism>
<dbReference type="Pfam" id="PF00440">
    <property type="entry name" value="TetR_N"/>
    <property type="match status" value="1"/>
</dbReference>
<feature type="DNA-binding region" description="H-T-H motif" evidence="2">
    <location>
        <begin position="26"/>
        <end position="45"/>
    </location>
</feature>
<sequence length="196" mass="21327">MSAARQRWLDMGIEVLAEEGGVDAIRIDRLAERLGLSTGSFYHHFRGAAGFKKDLLAHLEEVQTVGFADAVADTDVAPGDGARTSADLISRLAAARAEYRRPRLEAALRAWALTDPDAARTQAAIDEGRLETIRAVWRQVTPDEEEVRLAALLPYVVAIGASAIMPPLGDDDLHKLYEMIVSLVPDPAAEQDDDEP</sequence>
<gene>
    <name evidence="4" type="ORF">ACFFF6_11265</name>
</gene>
<dbReference type="InterPro" id="IPR001647">
    <property type="entry name" value="HTH_TetR"/>
</dbReference>
<dbReference type="EMBL" id="JBHLSV010000012">
    <property type="protein sequence ID" value="MFC0674534.1"/>
    <property type="molecule type" value="Genomic_DNA"/>
</dbReference>
<accession>A0ABV6RC16</accession>
<dbReference type="RefSeq" id="WP_376980716.1">
    <property type="nucleotide sequence ID" value="NZ_JBHLSV010000012.1"/>
</dbReference>
<name>A0ABV6RC16_9MICO</name>
<comment type="caution">
    <text evidence="4">The sequence shown here is derived from an EMBL/GenBank/DDBJ whole genome shotgun (WGS) entry which is preliminary data.</text>
</comment>
<dbReference type="Gene3D" id="1.10.357.10">
    <property type="entry name" value="Tetracycline Repressor, domain 2"/>
    <property type="match status" value="1"/>
</dbReference>
<evidence type="ECO:0000256" key="1">
    <source>
        <dbReference type="ARBA" id="ARBA00023125"/>
    </source>
</evidence>
<dbReference type="InterPro" id="IPR009057">
    <property type="entry name" value="Homeodomain-like_sf"/>
</dbReference>
<dbReference type="Proteomes" id="UP001589793">
    <property type="component" value="Unassembled WGS sequence"/>
</dbReference>